<evidence type="ECO:0000313" key="4">
    <source>
        <dbReference type="WBParaSite" id="jg9139"/>
    </source>
</evidence>
<feature type="domain" description="DUF7959" evidence="2">
    <location>
        <begin position="17"/>
        <end position="120"/>
    </location>
</feature>
<dbReference type="AlphaFoldDB" id="A0A915EPW6"/>
<feature type="transmembrane region" description="Helical" evidence="1">
    <location>
        <begin position="132"/>
        <end position="154"/>
    </location>
</feature>
<organism evidence="3 4">
    <name type="scientific">Ditylenchus dipsaci</name>
    <dbReference type="NCBI Taxonomy" id="166011"/>
    <lineage>
        <taxon>Eukaryota</taxon>
        <taxon>Metazoa</taxon>
        <taxon>Ecdysozoa</taxon>
        <taxon>Nematoda</taxon>
        <taxon>Chromadorea</taxon>
        <taxon>Rhabditida</taxon>
        <taxon>Tylenchina</taxon>
        <taxon>Tylenchomorpha</taxon>
        <taxon>Sphaerularioidea</taxon>
        <taxon>Anguinidae</taxon>
        <taxon>Anguininae</taxon>
        <taxon>Ditylenchus</taxon>
    </lineage>
</organism>
<dbReference type="InterPro" id="IPR058265">
    <property type="entry name" value="DUF7959"/>
</dbReference>
<keyword evidence="1" id="KW-0812">Transmembrane</keyword>
<dbReference type="Proteomes" id="UP000887574">
    <property type="component" value="Unplaced"/>
</dbReference>
<proteinExistence type="predicted"/>
<accession>A0A915EPW6</accession>
<evidence type="ECO:0000256" key="1">
    <source>
        <dbReference type="SAM" id="Phobius"/>
    </source>
</evidence>
<keyword evidence="1" id="KW-1133">Transmembrane helix</keyword>
<evidence type="ECO:0000259" key="2">
    <source>
        <dbReference type="Pfam" id="PF25899"/>
    </source>
</evidence>
<evidence type="ECO:0000313" key="3">
    <source>
        <dbReference type="Proteomes" id="UP000887574"/>
    </source>
</evidence>
<dbReference type="Pfam" id="PF25899">
    <property type="entry name" value="DUF7959"/>
    <property type="match status" value="1"/>
</dbReference>
<protein>
    <recommendedName>
        <fullName evidence="2">DUF7959 domain-containing protein</fullName>
    </recommendedName>
</protein>
<reference evidence="4" key="1">
    <citation type="submission" date="2022-11" db="UniProtKB">
        <authorList>
            <consortium name="WormBaseParasite"/>
        </authorList>
    </citation>
    <scope>IDENTIFICATION</scope>
</reference>
<name>A0A915EPW6_9BILA</name>
<keyword evidence="3" id="KW-1185">Reference proteome</keyword>
<dbReference type="WBParaSite" id="jg9139">
    <property type="protein sequence ID" value="jg9139"/>
    <property type="gene ID" value="jg9139"/>
</dbReference>
<keyword evidence="1" id="KW-0472">Membrane</keyword>
<sequence length="169" mass="19173">MASHLVYPCLQDYNGGNIFFLSLQNATMDDLNKIGMEQVEQGIIQAIAHAANFSVLRLTHFMLTQMDEKLLACFVISEKSSVETPAKTAYLQKELSVNEVHQLLNATINATNQFTMHIQLWILNRLDCGRAMFVLGFFMFIFGAVLVVGSFLFYSKRQSIRGMAYQVFE</sequence>